<evidence type="ECO:0000256" key="1">
    <source>
        <dbReference type="SAM" id="Phobius"/>
    </source>
</evidence>
<dbReference type="Proteomes" id="UP001259572">
    <property type="component" value="Unassembled WGS sequence"/>
</dbReference>
<dbReference type="InterPro" id="IPR052529">
    <property type="entry name" value="Bact_Transport_Assoc"/>
</dbReference>
<dbReference type="InterPro" id="IPR007349">
    <property type="entry name" value="DUF418"/>
</dbReference>
<keyword evidence="4" id="KW-1185">Reference proteome</keyword>
<feature type="transmembrane region" description="Helical" evidence="1">
    <location>
        <begin position="12"/>
        <end position="31"/>
    </location>
</feature>
<feature type="transmembrane region" description="Helical" evidence="1">
    <location>
        <begin position="334"/>
        <end position="352"/>
    </location>
</feature>
<keyword evidence="1" id="KW-1133">Transmembrane helix</keyword>
<dbReference type="Pfam" id="PF04235">
    <property type="entry name" value="DUF418"/>
    <property type="match status" value="1"/>
</dbReference>
<keyword evidence="1" id="KW-0812">Transmembrane</keyword>
<dbReference type="PANTHER" id="PTHR30590">
    <property type="entry name" value="INNER MEMBRANE PROTEIN"/>
    <property type="match status" value="1"/>
</dbReference>
<sequence>METGARVVTLDILRGVAVMGILAMNIIGFSMPEPAYSNPAAYGGSTGLDLAAWTFNFIFVDGRMRGLFSFLFGASLLLVIDRAEAKGEDPGAVHFRRMAWLLLFGLLHFWLIWWGDILAHYAMIGLVAFAFRHQPAGKLALYGIGFIAIETALMALTGARFIEAARDAASSETGSQAILRWEAMRSQLGPLPPAELDADLALHRGPYLPLVIDRLHNSTSLVNSLTFVGPETLGYMLMGMAGLKSGFLTGAWEAARYRRWATIGFAVATPSFGILAVLIIRSGFDPALVAALSLGATTPLRPIMIVALAALIILISGHGRAWSGLIAAVGRAAFTNYLATSMVMTTFFYGYGFGLYGRMGRAEVYLPVLAMWLLILVWSKLWLDHFRYGPLEWLWRSLARGAFQPMRRA</sequence>
<proteinExistence type="predicted"/>
<name>A0ABU3Q3P2_9SPHN</name>
<dbReference type="RefSeq" id="WP_315723739.1">
    <property type="nucleotide sequence ID" value="NZ_JAVUPU010000002.1"/>
</dbReference>
<keyword evidence="1" id="KW-0472">Membrane</keyword>
<evidence type="ECO:0000313" key="3">
    <source>
        <dbReference type="EMBL" id="MDT9598029.1"/>
    </source>
</evidence>
<feature type="transmembrane region" description="Helical" evidence="1">
    <location>
        <begin position="100"/>
        <end position="127"/>
    </location>
</feature>
<feature type="transmembrane region" description="Helical" evidence="1">
    <location>
        <begin position="364"/>
        <end position="383"/>
    </location>
</feature>
<feature type="transmembrane region" description="Helical" evidence="1">
    <location>
        <begin position="139"/>
        <end position="162"/>
    </location>
</feature>
<evidence type="ECO:0000313" key="4">
    <source>
        <dbReference type="Proteomes" id="UP001259572"/>
    </source>
</evidence>
<feature type="transmembrane region" description="Helical" evidence="1">
    <location>
        <begin position="260"/>
        <end position="280"/>
    </location>
</feature>
<dbReference type="EMBL" id="JAVUPU010000002">
    <property type="protein sequence ID" value="MDT9598029.1"/>
    <property type="molecule type" value="Genomic_DNA"/>
</dbReference>
<dbReference type="PANTHER" id="PTHR30590:SF2">
    <property type="entry name" value="INNER MEMBRANE PROTEIN"/>
    <property type="match status" value="1"/>
</dbReference>
<feature type="transmembrane region" description="Helical" evidence="1">
    <location>
        <begin position="300"/>
        <end position="322"/>
    </location>
</feature>
<accession>A0ABU3Q3P2</accession>
<comment type="caution">
    <text evidence="3">The sequence shown here is derived from an EMBL/GenBank/DDBJ whole genome shotgun (WGS) entry which is preliminary data.</text>
</comment>
<gene>
    <name evidence="3" type="ORF">RQX22_03580</name>
</gene>
<organism evidence="3 4">
    <name type="scientific">Sphingosinicella rhizophila</name>
    <dbReference type="NCBI Taxonomy" id="3050082"/>
    <lineage>
        <taxon>Bacteria</taxon>
        <taxon>Pseudomonadati</taxon>
        <taxon>Pseudomonadota</taxon>
        <taxon>Alphaproteobacteria</taxon>
        <taxon>Sphingomonadales</taxon>
        <taxon>Sphingosinicellaceae</taxon>
        <taxon>Sphingosinicella</taxon>
    </lineage>
</organism>
<evidence type="ECO:0000259" key="2">
    <source>
        <dbReference type="Pfam" id="PF04235"/>
    </source>
</evidence>
<reference evidence="3 4" key="1">
    <citation type="submission" date="2023-05" db="EMBL/GenBank/DDBJ databases">
        <authorList>
            <person name="Guo Y."/>
        </authorList>
    </citation>
    <scope>NUCLEOTIDE SEQUENCE [LARGE SCALE GENOMIC DNA]</scope>
    <source>
        <strain evidence="3 4">GR2756</strain>
    </source>
</reference>
<feature type="domain" description="DUF418" evidence="2">
    <location>
        <begin position="244"/>
        <end position="401"/>
    </location>
</feature>
<protein>
    <submittedName>
        <fullName evidence="3">DUF418 domain-containing protein</fullName>
    </submittedName>
</protein>